<dbReference type="AlphaFoldDB" id="A0A9D6V004"/>
<reference evidence="1" key="1">
    <citation type="submission" date="2020-07" db="EMBL/GenBank/DDBJ databases">
        <title>Huge and variable diversity of episymbiotic CPR bacteria and DPANN archaea in groundwater ecosystems.</title>
        <authorList>
            <person name="He C.Y."/>
            <person name="Keren R."/>
            <person name="Whittaker M."/>
            <person name="Farag I.F."/>
            <person name="Doudna J."/>
            <person name="Cate J.H.D."/>
            <person name="Banfield J.F."/>
        </authorList>
    </citation>
    <scope>NUCLEOTIDE SEQUENCE</scope>
    <source>
        <strain evidence="1">NC_groundwater_1664_Pr3_B-0.1um_52_9</strain>
    </source>
</reference>
<comment type="caution">
    <text evidence="1">The sequence shown here is derived from an EMBL/GenBank/DDBJ whole genome shotgun (WGS) entry which is preliminary data.</text>
</comment>
<evidence type="ECO:0000313" key="1">
    <source>
        <dbReference type="EMBL" id="MBI5248223.1"/>
    </source>
</evidence>
<proteinExistence type="predicted"/>
<organism evidence="1 2">
    <name type="scientific">Desulfomonile tiedjei</name>
    <dbReference type="NCBI Taxonomy" id="2358"/>
    <lineage>
        <taxon>Bacteria</taxon>
        <taxon>Pseudomonadati</taxon>
        <taxon>Thermodesulfobacteriota</taxon>
        <taxon>Desulfomonilia</taxon>
        <taxon>Desulfomonilales</taxon>
        <taxon>Desulfomonilaceae</taxon>
        <taxon>Desulfomonile</taxon>
    </lineage>
</organism>
<gene>
    <name evidence="1" type="ORF">HY912_01900</name>
</gene>
<evidence type="ECO:0000313" key="2">
    <source>
        <dbReference type="Proteomes" id="UP000807825"/>
    </source>
</evidence>
<accession>A0A9D6V004</accession>
<protein>
    <submittedName>
        <fullName evidence="1">Uncharacterized protein</fullName>
    </submittedName>
</protein>
<sequence length="151" mass="16536">MCYTISQLPALNGDDHARDPGKNMELTSALKRINQAVHAIELRQKAAVTCLRSSEESCELYFRGSIFTVSGSVCDDIPGGVEDVASIKDGFVALAKDPDNLESFLWAEAQKVIPQHEDWQNWVQGVDASHLSYYDAMQAVALYALSTVNVG</sequence>
<dbReference type="EMBL" id="JACRDE010000054">
    <property type="protein sequence ID" value="MBI5248223.1"/>
    <property type="molecule type" value="Genomic_DNA"/>
</dbReference>
<dbReference type="Proteomes" id="UP000807825">
    <property type="component" value="Unassembled WGS sequence"/>
</dbReference>
<name>A0A9D6V004_9BACT</name>